<dbReference type="RefSeq" id="WP_326070854.1">
    <property type="nucleotide sequence ID" value="NZ_JARLKY010000010.1"/>
</dbReference>
<evidence type="ECO:0000313" key="1">
    <source>
        <dbReference type="EMBL" id="MEC0226442.1"/>
    </source>
</evidence>
<dbReference type="EMBL" id="JARLKY010000010">
    <property type="protein sequence ID" value="MEC0226442.1"/>
    <property type="molecule type" value="Genomic_DNA"/>
</dbReference>
<reference evidence="1 2" key="1">
    <citation type="submission" date="2023-03" db="EMBL/GenBank/DDBJ databases">
        <title>Bacillus Genome Sequencing.</title>
        <authorList>
            <person name="Dunlap C."/>
        </authorList>
    </citation>
    <scope>NUCLEOTIDE SEQUENCE [LARGE SCALE GENOMIC DNA]</scope>
    <source>
        <strain evidence="1 2">BD-533</strain>
    </source>
</reference>
<dbReference type="Pfam" id="PF13238">
    <property type="entry name" value="AAA_18"/>
    <property type="match status" value="1"/>
</dbReference>
<dbReference type="Gene3D" id="3.40.50.300">
    <property type="entry name" value="P-loop containing nucleotide triphosphate hydrolases"/>
    <property type="match status" value="1"/>
</dbReference>
<dbReference type="SUPFAM" id="SSF52540">
    <property type="entry name" value="P-loop containing nucleoside triphosphate hydrolases"/>
    <property type="match status" value="1"/>
</dbReference>
<gene>
    <name evidence="1" type="ORF">P4I72_04860</name>
</gene>
<dbReference type="InterPro" id="IPR027417">
    <property type="entry name" value="P-loop_NTPase"/>
</dbReference>
<accession>A0ABU6FX04</accession>
<organism evidence="1 2">
    <name type="scientific">Paenibacillus alba</name>
    <dbReference type="NCBI Taxonomy" id="1197127"/>
    <lineage>
        <taxon>Bacteria</taxon>
        <taxon>Bacillati</taxon>
        <taxon>Bacillota</taxon>
        <taxon>Bacilli</taxon>
        <taxon>Bacillales</taxon>
        <taxon>Paenibacillaceae</taxon>
        <taxon>Paenibacillus</taxon>
    </lineage>
</organism>
<name>A0ABU6FX04_9BACL</name>
<dbReference type="Proteomes" id="UP001338137">
    <property type="component" value="Unassembled WGS sequence"/>
</dbReference>
<proteinExistence type="predicted"/>
<protein>
    <submittedName>
        <fullName evidence="1">AAA family ATPase</fullName>
    </submittedName>
</protein>
<keyword evidence="2" id="KW-1185">Reference proteome</keyword>
<sequence length="180" mass="20290">MLTERSCIILITGIMASGKSTVAQLLSERFENSVHLRGDIFRRMIVNNRKEVHPDAGNDELNQLRLRYRLATQSADAYFQAGFTVVVQDVVVGPMLNEFISYIQSRPLYVVVLCPNSSVVTLRESARVKKGYGVWTVEGLDSLLRNETPRIGMWLDSSELTPEETVNEIIARMQDEALLS</sequence>
<comment type="caution">
    <text evidence="1">The sequence shown here is derived from an EMBL/GenBank/DDBJ whole genome shotgun (WGS) entry which is preliminary data.</text>
</comment>
<evidence type="ECO:0000313" key="2">
    <source>
        <dbReference type="Proteomes" id="UP001338137"/>
    </source>
</evidence>